<evidence type="ECO:0000313" key="2">
    <source>
        <dbReference type="EMBL" id="MBB1087686.1"/>
    </source>
</evidence>
<dbReference type="CDD" id="cd00093">
    <property type="entry name" value="HTH_XRE"/>
    <property type="match status" value="1"/>
</dbReference>
<evidence type="ECO:0000313" key="3">
    <source>
        <dbReference type="Proteomes" id="UP000552587"/>
    </source>
</evidence>
<dbReference type="PROSITE" id="PS50943">
    <property type="entry name" value="HTH_CROC1"/>
    <property type="match status" value="1"/>
</dbReference>
<comment type="caution">
    <text evidence="2">The sequence shown here is derived from an EMBL/GenBank/DDBJ whole genome shotgun (WGS) entry which is preliminary data.</text>
</comment>
<evidence type="ECO:0000259" key="1">
    <source>
        <dbReference type="PROSITE" id="PS50943"/>
    </source>
</evidence>
<dbReference type="SUPFAM" id="SSF47413">
    <property type="entry name" value="lambda repressor-like DNA-binding domains"/>
    <property type="match status" value="1"/>
</dbReference>
<sequence>MSTKTIYSAEYRRLVQSLRDLRESAGISQSALSGTLGWPQQRLSAIEAGARRLDVMEFLRLVGALGLTPEAGIQLAVAAAGEKSRAPRSSKR</sequence>
<name>A0A7W3U2C5_9GAMM</name>
<organism evidence="2 3">
    <name type="scientific">Marilutibacter penaei</name>
    <dbReference type="NCBI Taxonomy" id="2759900"/>
    <lineage>
        <taxon>Bacteria</taxon>
        <taxon>Pseudomonadati</taxon>
        <taxon>Pseudomonadota</taxon>
        <taxon>Gammaproteobacteria</taxon>
        <taxon>Lysobacterales</taxon>
        <taxon>Lysobacteraceae</taxon>
        <taxon>Marilutibacter</taxon>
    </lineage>
</organism>
<proteinExistence type="predicted"/>
<dbReference type="GO" id="GO:0003677">
    <property type="term" value="F:DNA binding"/>
    <property type="evidence" value="ECO:0007669"/>
    <property type="project" value="InterPro"/>
</dbReference>
<feature type="domain" description="HTH cro/C1-type" evidence="1">
    <location>
        <begin position="18"/>
        <end position="73"/>
    </location>
</feature>
<keyword evidence="3" id="KW-1185">Reference proteome</keyword>
<accession>A0A7W3U2C5</accession>
<dbReference type="EMBL" id="JACHTE010000002">
    <property type="protein sequence ID" value="MBB1087686.1"/>
    <property type="molecule type" value="Genomic_DNA"/>
</dbReference>
<dbReference type="InterPro" id="IPR001387">
    <property type="entry name" value="Cro/C1-type_HTH"/>
</dbReference>
<dbReference type="AlphaFoldDB" id="A0A7W3U2C5"/>
<dbReference type="InterPro" id="IPR010982">
    <property type="entry name" value="Lambda_DNA-bd_dom_sf"/>
</dbReference>
<dbReference type="RefSeq" id="WP_182668454.1">
    <property type="nucleotide sequence ID" value="NZ_JACHTE010000002.1"/>
</dbReference>
<dbReference type="Proteomes" id="UP000552587">
    <property type="component" value="Unassembled WGS sequence"/>
</dbReference>
<reference evidence="2 3" key="1">
    <citation type="submission" date="2020-07" db="EMBL/GenBank/DDBJ databases">
        <authorList>
            <person name="Xu S."/>
            <person name="Li A."/>
        </authorList>
    </citation>
    <scope>NUCLEOTIDE SEQUENCE [LARGE SCALE GENOMIC DNA]</scope>
    <source>
        <strain evidence="2 3">SG-8</strain>
    </source>
</reference>
<dbReference type="Gene3D" id="1.10.260.40">
    <property type="entry name" value="lambda repressor-like DNA-binding domains"/>
    <property type="match status" value="1"/>
</dbReference>
<dbReference type="Pfam" id="PF13560">
    <property type="entry name" value="HTH_31"/>
    <property type="match status" value="1"/>
</dbReference>
<dbReference type="SMART" id="SM00530">
    <property type="entry name" value="HTH_XRE"/>
    <property type="match status" value="1"/>
</dbReference>
<protein>
    <submittedName>
        <fullName evidence="2">Helix-turn-helix transcriptional regulator</fullName>
    </submittedName>
</protein>
<gene>
    <name evidence="2" type="ORF">H4F99_04195</name>
</gene>